<feature type="domain" description="HTH LytTR-type" evidence="1">
    <location>
        <begin position="16"/>
        <end position="114"/>
    </location>
</feature>
<dbReference type="PROSITE" id="PS50930">
    <property type="entry name" value="HTH_LYTTR"/>
    <property type="match status" value="1"/>
</dbReference>
<keyword evidence="3" id="KW-1185">Reference proteome</keyword>
<dbReference type="SMART" id="SM00850">
    <property type="entry name" value="LytTR"/>
    <property type="match status" value="1"/>
</dbReference>
<gene>
    <name evidence="2" type="ORF">VF724_12275</name>
</gene>
<sequence>MMMPVIKKTDSGKTHMVQIDLKDVLFIKIENRNIVYHTQDETYYHISTLSELEEHLFDEGFDLLDKTNLVNLNRMKHLDEKHGNIYFEEHPTKESKFASIALIKQKVMKNQLKSIIAKNTNKQLNLSDNLSNKGRIKLPNLEISMQDN</sequence>
<keyword evidence="2" id="KW-0238">DNA-binding</keyword>
<dbReference type="EMBL" id="JAYJLD010000017">
    <property type="protein sequence ID" value="MEB3102438.1"/>
    <property type="molecule type" value="Genomic_DNA"/>
</dbReference>
<comment type="caution">
    <text evidence="2">The sequence shown here is derived from an EMBL/GenBank/DDBJ whole genome shotgun (WGS) entry which is preliminary data.</text>
</comment>
<evidence type="ECO:0000313" key="3">
    <source>
        <dbReference type="Proteomes" id="UP001310386"/>
    </source>
</evidence>
<proteinExistence type="predicted"/>
<reference evidence="2" key="1">
    <citation type="submission" date="2023-12" db="EMBL/GenBank/DDBJ databases">
        <title>Fervidustalea candida gen. nov., sp. nov., a novel member of the family Paenibacillaceae isolated from a geothermal area.</title>
        <authorList>
            <person name="Li W.-J."/>
            <person name="Jiao J.-Y."/>
            <person name="Chen Y."/>
        </authorList>
    </citation>
    <scope>NUCLEOTIDE SEQUENCE</scope>
    <source>
        <strain evidence="2">SYSU GA230002</strain>
    </source>
</reference>
<dbReference type="InterPro" id="IPR007492">
    <property type="entry name" value="LytTR_DNA-bd_dom"/>
</dbReference>
<evidence type="ECO:0000259" key="1">
    <source>
        <dbReference type="PROSITE" id="PS50930"/>
    </source>
</evidence>
<dbReference type="Gene3D" id="2.40.50.1020">
    <property type="entry name" value="LytTr DNA-binding domain"/>
    <property type="match status" value="1"/>
</dbReference>
<dbReference type="Proteomes" id="UP001310386">
    <property type="component" value="Unassembled WGS sequence"/>
</dbReference>
<evidence type="ECO:0000313" key="2">
    <source>
        <dbReference type="EMBL" id="MEB3102438.1"/>
    </source>
</evidence>
<dbReference type="GO" id="GO:0003677">
    <property type="term" value="F:DNA binding"/>
    <property type="evidence" value="ECO:0007669"/>
    <property type="project" value="UniProtKB-KW"/>
</dbReference>
<dbReference type="RefSeq" id="WP_371754560.1">
    <property type="nucleotide sequence ID" value="NZ_JAYJLD010000017.1"/>
</dbReference>
<accession>A0ABU5ZJS7</accession>
<dbReference type="Pfam" id="PF04397">
    <property type="entry name" value="LytTR"/>
    <property type="match status" value="1"/>
</dbReference>
<name>A0ABU5ZJS7_9BACL</name>
<protein>
    <submittedName>
        <fullName evidence="2">LytTR family DNA-binding domain-containing protein</fullName>
    </submittedName>
</protein>
<organism evidence="2 3">
    <name type="scientific">Ferviditalea candida</name>
    <dbReference type="NCBI Taxonomy" id="3108399"/>
    <lineage>
        <taxon>Bacteria</taxon>
        <taxon>Bacillati</taxon>
        <taxon>Bacillota</taxon>
        <taxon>Bacilli</taxon>
        <taxon>Bacillales</taxon>
        <taxon>Paenibacillaceae</taxon>
        <taxon>Ferviditalea</taxon>
    </lineage>
</organism>